<keyword evidence="3" id="KW-1185">Reference proteome</keyword>
<evidence type="ECO:0000256" key="1">
    <source>
        <dbReference type="SAM" id="MobiDB-lite"/>
    </source>
</evidence>
<name>A0AA35XM17_GEOBA</name>
<organism evidence="2 3">
    <name type="scientific">Geodia barretti</name>
    <name type="common">Barrett's horny sponge</name>
    <dbReference type="NCBI Taxonomy" id="519541"/>
    <lineage>
        <taxon>Eukaryota</taxon>
        <taxon>Metazoa</taxon>
        <taxon>Porifera</taxon>
        <taxon>Demospongiae</taxon>
        <taxon>Heteroscleromorpha</taxon>
        <taxon>Tetractinellida</taxon>
        <taxon>Astrophorina</taxon>
        <taxon>Geodiidae</taxon>
        <taxon>Geodia</taxon>
    </lineage>
</organism>
<dbReference type="EMBL" id="CASHTH010004447">
    <property type="protein sequence ID" value="CAI8057430.1"/>
    <property type="molecule type" value="Genomic_DNA"/>
</dbReference>
<evidence type="ECO:0000313" key="2">
    <source>
        <dbReference type="EMBL" id="CAI8057430.1"/>
    </source>
</evidence>
<reference evidence="2" key="1">
    <citation type="submission" date="2023-03" db="EMBL/GenBank/DDBJ databases">
        <authorList>
            <person name="Steffen K."/>
            <person name="Cardenas P."/>
        </authorList>
    </citation>
    <scope>NUCLEOTIDE SEQUENCE</scope>
</reference>
<feature type="compositionally biased region" description="Low complexity" evidence="1">
    <location>
        <begin position="87"/>
        <end position="111"/>
    </location>
</feature>
<sequence length="131" mass="14042">MSFAMCPRSSGLASTRCPKGPPSRVRSCRGRKARRSRKSLTSIPRPRPSCRREETARAAPAPAPAPAASRAGAMTSRRARPRKSRARSSSITWARATASSRRTAAGRTCSSMPRCWPVPASTIWSLSSACG</sequence>
<feature type="compositionally biased region" description="Basic residues" evidence="1">
    <location>
        <begin position="77"/>
        <end position="86"/>
    </location>
</feature>
<gene>
    <name evidence="2" type="ORF">GBAR_LOCUS31303</name>
</gene>
<feature type="region of interest" description="Disordered" evidence="1">
    <location>
        <begin position="1"/>
        <end position="111"/>
    </location>
</feature>
<protein>
    <submittedName>
        <fullName evidence="2">Uncharacterized protein</fullName>
    </submittedName>
</protein>
<accession>A0AA35XM17</accession>
<proteinExistence type="predicted"/>
<feature type="compositionally biased region" description="Basic residues" evidence="1">
    <location>
        <begin position="26"/>
        <end position="38"/>
    </location>
</feature>
<dbReference type="AlphaFoldDB" id="A0AA35XM17"/>
<comment type="caution">
    <text evidence="2">The sequence shown here is derived from an EMBL/GenBank/DDBJ whole genome shotgun (WGS) entry which is preliminary data.</text>
</comment>
<evidence type="ECO:0000313" key="3">
    <source>
        <dbReference type="Proteomes" id="UP001174909"/>
    </source>
</evidence>
<dbReference type="Proteomes" id="UP001174909">
    <property type="component" value="Unassembled WGS sequence"/>
</dbReference>